<evidence type="ECO:0008006" key="3">
    <source>
        <dbReference type="Google" id="ProtNLM"/>
    </source>
</evidence>
<proteinExistence type="predicted"/>
<evidence type="ECO:0000313" key="2">
    <source>
        <dbReference type="Proteomes" id="UP000203064"/>
    </source>
</evidence>
<protein>
    <recommendedName>
        <fullName evidence="3">Resolvase HTH domain-containing protein</fullName>
    </recommendedName>
</protein>
<dbReference type="GeneID" id="32878692"/>
<organism evidence="1 2">
    <name type="scientific">Sulfolobus islandicus rod-shaped virus 10</name>
    <dbReference type="NCBI Taxonomy" id="1983545"/>
    <lineage>
        <taxon>Viruses</taxon>
        <taxon>Adnaviria</taxon>
        <taxon>Zilligvirae</taxon>
        <taxon>Taleaviricota</taxon>
        <taxon>Tokiviricetes</taxon>
        <taxon>Ligamenvirales</taxon>
        <taxon>Rudiviridae</taxon>
        <taxon>Usarudivirus</taxon>
        <taxon>Usarudivirus acidum</taxon>
        <taxon>Usarudivirus SIRV10</taxon>
    </lineage>
</organism>
<dbReference type="Proteomes" id="UP000203064">
    <property type="component" value="Segment"/>
</dbReference>
<dbReference type="EMBL" id="KY744230">
    <property type="protein sequence ID" value="ARQ96471.1"/>
    <property type="molecule type" value="Genomic_DNA"/>
</dbReference>
<dbReference type="Gene3D" id="1.10.10.60">
    <property type="entry name" value="Homeodomain-like"/>
    <property type="match status" value="1"/>
</dbReference>
<accession>A0A1X9SJR3</accession>
<evidence type="ECO:0000313" key="1">
    <source>
        <dbReference type="EMBL" id="ARQ96471.1"/>
    </source>
</evidence>
<sequence length="88" mass="10365">MHFYAKCDVGYKDKSLEKTLNISFYIDYIGEKRMKEVKVGSTTYYIQDEDDLISVIHQLAREGYSISQIAQVLGISERQVRKYLEDCW</sequence>
<name>A0A1X9SJR3_9VIRU</name>
<reference evidence="1 2" key="1">
    <citation type="journal article" date="2017" name="Viruses">
        <title>Differentiation and structure in Sulfolobus islandicus rod-shaped virus populations.</title>
        <authorList>
            <person name="Bautista M.A."/>
            <person name="Black J.A."/>
            <person name="Youngblut N.D."/>
            <person name="Whitaker R.J."/>
        </authorList>
    </citation>
    <scope>NUCLEOTIDE SEQUENCE [LARGE SCALE GENOMIC DNA]</scope>
</reference>
<dbReference type="RefSeq" id="YP_009362788.1">
    <property type="nucleotide sequence ID" value="NC_034625.1"/>
</dbReference>
<dbReference type="Pfam" id="PF13384">
    <property type="entry name" value="HTH_23"/>
    <property type="match status" value="1"/>
</dbReference>
<dbReference type="KEGG" id="vg:32878692"/>
<keyword evidence="2" id="KW-1185">Reference proteome</keyword>
<dbReference type="OrthoDB" id="27394at10239"/>